<gene>
    <name evidence="2" type="ORF">HannXRQ_Chr13g0390051</name>
    <name evidence="1" type="ORF">HanXRQr2_Chr13g0569931</name>
</gene>
<dbReference type="EMBL" id="CM007902">
    <property type="protein sequence ID" value="OTG00357.1"/>
    <property type="molecule type" value="Genomic_DNA"/>
</dbReference>
<dbReference type="AlphaFoldDB" id="A0A251SNB1"/>
<reference evidence="1 3" key="1">
    <citation type="journal article" date="2017" name="Nature">
        <title>The sunflower genome provides insights into oil metabolism, flowering and Asterid evolution.</title>
        <authorList>
            <person name="Badouin H."/>
            <person name="Gouzy J."/>
            <person name="Grassa C.J."/>
            <person name="Murat F."/>
            <person name="Staton S.E."/>
            <person name="Cottret L."/>
            <person name="Lelandais-Briere C."/>
            <person name="Owens G.L."/>
            <person name="Carrere S."/>
            <person name="Mayjonade B."/>
            <person name="Legrand L."/>
            <person name="Gill N."/>
            <person name="Kane N.C."/>
            <person name="Bowers J.E."/>
            <person name="Hubner S."/>
            <person name="Bellec A."/>
            <person name="Berard A."/>
            <person name="Berges H."/>
            <person name="Blanchet N."/>
            <person name="Boniface M.C."/>
            <person name="Brunel D."/>
            <person name="Catrice O."/>
            <person name="Chaidir N."/>
            <person name="Claudel C."/>
            <person name="Donnadieu C."/>
            <person name="Faraut T."/>
            <person name="Fievet G."/>
            <person name="Helmstetter N."/>
            <person name="King M."/>
            <person name="Knapp S.J."/>
            <person name="Lai Z."/>
            <person name="Le Paslier M.C."/>
            <person name="Lippi Y."/>
            <person name="Lorenzon L."/>
            <person name="Mandel J.R."/>
            <person name="Marage G."/>
            <person name="Marchand G."/>
            <person name="Marquand E."/>
            <person name="Bret-Mestries E."/>
            <person name="Morien E."/>
            <person name="Nambeesan S."/>
            <person name="Nguyen T."/>
            <person name="Pegot-Espagnet P."/>
            <person name="Pouilly N."/>
            <person name="Raftis F."/>
            <person name="Sallet E."/>
            <person name="Schiex T."/>
            <person name="Thomas J."/>
            <person name="Vandecasteele C."/>
            <person name="Vares D."/>
            <person name="Vear F."/>
            <person name="Vautrin S."/>
            <person name="Crespi M."/>
            <person name="Mangin B."/>
            <person name="Burke J.M."/>
            <person name="Salse J."/>
            <person name="Munos S."/>
            <person name="Vincourt P."/>
            <person name="Rieseberg L.H."/>
            <person name="Langlade N.B."/>
        </authorList>
    </citation>
    <scope>NUCLEOTIDE SEQUENCE [LARGE SCALE GENOMIC DNA]</scope>
    <source>
        <strain evidence="3">cv. SF193</strain>
        <tissue evidence="1">Leaves</tissue>
    </source>
</reference>
<dbReference type="Gramene" id="mRNA:HanXRQr2_Chr13g0569931">
    <property type="protein sequence ID" value="mRNA:HanXRQr2_Chr13g0569931"/>
    <property type="gene ID" value="HanXRQr2_Chr13g0569931"/>
</dbReference>
<evidence type="ECO:0000313" key="3">
    <source>
        <dbReference type="Proteomes" id="UP000215914"/>
    </source>
</evidence>
<dbReference type="InParanoid" id="A0A251SNB1"/>
<sequence length="67" mass="7605">MLKSLQFTSSSSLIRLQFKQQGVGFGESNLSRRWLWISAMEDDKTSSRVLGPMVYLNLSFPVLGCVY</sequence>
<evidence type="ECO:0000313" key="1">
    <source>
        <dbReference type="EMBL" id="KAF5771869.1"/>
    </source>
</evidence>
<organism evidence="2 3">
    <name type="scientific">Helianthus annuus</name>
    <name type="common">Common sunflower</name>
    <dbReference type="NCBI Taxonomy" id="4232"/>
    <lineage>
        <taxon>Eukaryota</taxon>
        <taxon>Viridiplantae</taxon>
        <taxon>Streptophyta</taxon>
        <taxon>Embryophyta</taxon>
        <taxon>Tracheophyta</taxon>
        <taxon>Spermatophyta</taxon>
        <taxon>Magnoliopsida</taxon>
        <taxon>eudicotyledons</taxon>
        <taxon>Gunneridae</taxon>
        <taxon>Pentapetalae</taxon>
        <taxon>asterids</taxon>
        <taxon>campanulids</taxon>
        <taxon>Asterales</taxon>
        <taxon>Asteraceae</taxon>
        <taxon>Asteroideae</taxon>
        <taxon>Heliantheae alliance</taxon>
        <taxon>Heliantheae</taxon>
        <taxon>Helianthus</taxon>
    </lineage>
</organism>
<keyword evidence="3" id="KW-1185">Reference proteome</keyword>
<reference evidence="1" key="3">
    <citation type="submission" date="2020-06" db="EMBL/GenBank/DDBJ databases">
        <title>Helianthus annuus Genome sequencing and assembly Release 2.</title>
        <authorList>
            <person name="Gouzy J."/>
            <person name="Langlade N."/>
            <person name="Munos S."/>
        </authorList>
    </citation>
    <scope>NUCLEOTIDE SEQUENCE</scope>
    <source>
        <tissue evidence="1">Leaves</tissue>
    </source>
</reference>
<dbReference type="EMBL" id="MNCJ02000328">
    <property type="protein sequence ID" value="KAF5771869.1"/>
    <property type="molecule type" value="Genomic_DNA"/>
</dbReference>
<accession>A0A251SNB1</accession>
<dbReference type="Proteomes" id="UP000215914">
    <property type="component" value="Chromosome 13"/>
</dbReference>
<proteinExistence type="predicted"/>
<reference evidence="2" key="2">
    <citation type="submission" date="2017-02" db="EMBL/GenBank/DDBJ databases">
        <title>Sunflower complete genome.</title>
        <authorList>
            <person name="Langlade N."/>
            <person name="Munos S."/>
        </authorList>
    </citation>
    <scope>NUCLEOTIDE SEQUENCE [LARGE SCALE GENOMIC DNA]</scope>
    <source>
        <tissue evidence="2">Leaves</tissue>
    </source>
</reference>
<protein>
    <submittedName>
        <fullName evidence="2">Uncharacterized protein</fullName>
    </submittedName>
</protein>
<evidence type="ECO:0000313" key="2">
    <source>
        <dbReference type="EMBL" id="OTG00357.1"/>
    </source>
</evidence>
<name>A0A251SNB1_HELAN</name>